<dbReference type="SUPFAM" id="SSF53448">
    <property type="entry name" value="Nucleotide-diphospho-sugar transferases"/>
    <property type="match status" value="1"/>
</dbReference>
<name>A0A975AYL3_9BACT</name>
<dbReference type="Gene3D" id="3.90.550.10">
    <property type="entry name" value="Spore Coat Polysaccharide Biosynthesis Protein SpsA, Chain A"/>
    <property type="match status" value="1"/>
</dbReference>
<dbReference type="RefSeq" id="WP_207562193.1">
    <property type="nucleotide sequence ID" value="NZ_CP046072.1"/>
</dbReference>
<protein>
    <submittedName>
        <fullName evidence="2">Glycosyltransferase</fullName>
    </submittedName>
</protein>
<organism evidence="2 3">
    <name type="scientific">Sulfurimonas aquatica</name>
    <dbReference type="NCBI Taxonomy" id="2672570"/>
    <lineage>
        <taxon>Bacteria</taxon>
        <taxon>Pseudomonadati</taxon>
        <taxon>Campylobacterota</taxon>
        <taxon>Epsilonproteobacteria</taxon>
        <taxon>Campylobacterales</taxon>
        <taxon>Sulfurimonadaceae</taxon>
        <taxon>Sulfurimonas</taxon>
    </lineage>
</organism>
<reference evidence="2" key="1">
    <citation type="submission" date="2019-11" db="EMBL/GenBank/DDBJ databases">
        <authorList>
            <person name="Kojima H."/>
        </authorList>
    </citation>
    <scope>NUCLEOTIDE SEQUENCE</scope>
    <source>
        <strain evidence="2">H1576</strain>
    </source>
</reference>
<dbReference type="PANTHER" id="PTHR43179">
    <property type="entry name" value="RHAMNOSYLTRANSFERASE WBBL"/>
    <property type="match status" value="1"/>
</dbReference>
<evidence type="ECO:0000259" key="1">
    <source>
        <dbReference type="Pfam" id="PF00535"/>
    </source>
</evidence>
<reference evidence="2" key="2">
    <citation type="submission" date="2021-04" db="EMBL/GenBank/DDBJ databases">
        <title>Isolation and characterization of a novel species of the genus Sulfurimonas.</title>
        <authorList>
            <person name="Fukui M."/>
        </authorList>
    </citation>
    <scope>NUCLEOTIDE SEQUENCE</scope>
    <source>
        <strain evidence="2">H1576</strain>
    </source>
</reference>
<dbReference type="KEGG" id="saqt:GJV85_01915"/>
<dbReference type="PANTHER" id="PTHR43179:SF10">
    <property type="entry name" value="GLYCOSYL TRANSFERASE"/>
    <property type="match status" value="1"/>
</dbReference>
<feature type="domain" description="Glycosyltransferase 2-like" evidence="1">
    <location>
        <begin position="6"/>
        <end position="185"/>
    </location>
</feature>
<dbReference type="InterPro" id="IPR001173">
    <property type="entry name" value="Glyco_trans_2-like"/>
</dbReference>
<evidence type="ECO:0000313" key="2">
    <source>
        <dbReference type="EMBL" id="QSZ40918.1"/>
    </source>
</evidence>
<proteinExistence type="predicted"/>
<evidence type="ECO:0000313" key="3">
    <source>
        <dbReference type="Proteomes" id="UP000671852"/>
    </source>
</evidence>
<accession>A0A975AYL3</accession>
<dbReference type="EMBL" id="CP046072">
    <property type="protein sequence ID" value="QSZ40918.1"/>
    <property type="molecule type" value="Genomic_DNA"/>
</dbReference>
<dbReference type="Proteomes" id="UP000671852">
    <property type="component" value="Chromosome"/>
</dbReference>
<sequence>MKISASIVIYNEKKEILKNVIESFLQISLEKELIIIDNSDKANLKEFVLSFEGVKYIHTQQNIGFGAGHNLAFKNITEKSHIHLIINPDVYFESNKIKKMILWMSDNKDISLSVPKVLYPNGDDQTIVRNIPTFLSLFIRKFNFLGFFNQLVIKDEYKNNSFIKTTEIPFAHGCFFVFNSSVFETINGFDERFFLYMEDVDIFIRAKEFGKTVINPHYKIYHEHRKGSSKSFKLLLWHIVSAIKFFLKYRNSDILKYNSIHEQDSK</sequence>
<gene>
    <name evidence="2" type="ORF">GJV85_01915</name>
</gene>
<dbReference type="InterPro" id="IPR029044">
    <property type="entry name" value="Nucleotide-diphossugar_trans"/>
</dbReference>
<keyword evidence="3" id="KW-1185">Reference proteome</keyword>
<dbReference type="AlphaFoldDB" id="A0A975AYL3"/>
<dbReference type="Pfam" id="PF00535">
    <property type="entry name" value="Glycos_transf_2"/>
    <property type="match status" value="1"/>
</dbReference>